<evidence type="ECO:0000259" key="2">
    <source>
        <dbReference type="Pfam" id="PF01345"/>
    </source>
</evidence>
<protein>
    <submittedName>
        <fullName evidence="3">DUF11 domain-containing protein</fullName>
    </submittedName>
</protein>
<dbReference type="Pfam" id="PF01345">
    <property type="entry name" value="DUF11"/>
    <property type="match status" value="1"/>
</dbReference>
<dbReference type="InterPro" id="IPR001434">
    <property type="entry name" value="OmcB-like_DUF11"/>
</dbReference>
<keyword evidence="4" id="KW-1185">Reference proteome</keyword>
<dbReference type="RefSeq" id="WP_221424450.1">
    <property type="nucleotide sequence ID" value="NZ_CP081295.1"/>
</dbReference>
<dbReference type="InterPro" id="IPR047589">
    <property type="entry name" value="DUF11_rpt"/>
</dbReference>
<sequence length="351" mass="35506">MKRTKQLLGATSAIALVALSASPALAEGTSAGDTITNNVSVSFDVGGVTQTAVTDSDTFTVDRKVNVTVQVDATPVSVTPGQTNAVLAFEITNLSNDTVDYQLSAVADAANPAGLSNIRIYYDADGDGVLDAGELAAGPITYLDDMAEDETRQVLVVGDIALSAVNTNEFDVVLTADARDASGDEGSPGAALTNTVGANTSGVDTVLADGAGDSDNAEEGDFSDRGTYTVSGASLTVAKTSSIVSDPINGTTDPKAIPGAVIEYCIVVSNASGAATATNVAVNDELPADVTYDSSFGIFVDGDGTCASGSRGDTATPQTASYNTTDSEVDAELSDVAADASRSVYFRVMID</sequence>
<accession>A0ABX8ZIU8</accession>
<feature type="chain" id="PRO_5045659674" evidence="1">
    <location>
        <begin position="27"/>
        <end position="351"/>
    </location>
</feature>
<dbReference type="InterPro" id="IPR018247">
    <property type="entry name" value="EF_Hand_1_Ca_BS"/>
</dbReference>
<proteinExistence type="predicted"/>
<reference evidence="3 4" key="1">
    <citation type="submission" date="2021-08" db="EMBL/GenBank/DDBJ databases">
        <title>Comparative Genomics Analysis of the Genus Qipengyuania Reveals Extensive Genetic Diversity and Metabolic Versatility, Including the Description of Fifteen Novel Species.</title>
        <authorList>
            <person name="Liu Y."/>
        </authorList>
    </citation>
    <scope>NUCLEOTIDE SEQUENCE [LARGE SCALE GENOMIC DNA]</scope>
    <source>
        <strain evidence="3 4">1NDH13</strain>
    </source>
</reference>
<evidence type="ECO:0000256" key="1">
    <source>
        <dbReference type="SAM" id="SignalP"/>
    </source>
</evidence>
<dbReference type="NCBIfam" id="TIGR01451">
    <property type="entry name" value="B_ant_repeat"/>
    <property type="match status" value="1"/>
</dbReference>
<dbReference type="PROSITE" id="PS00018">
    <property type="entry name" value="EF_HAND_1"/>
    <property type="match status" value="1"/>
</dbReference>
<dbReference type="Proteomes" id="UP000824281">
    <property type="component" value="Chromosome"/>
</dbReference>
<gene>
    <name evidence="3" type="ORF">K3148_08765</name>
</gene>
<evidence type="ECO:0000313" key="3">
    <source>
        <dbReference type="EMBL" id="QZD88940.1"/>
    </source>
</evidence>
<evidence type="ECO:0000313" key="4">
    <source>
        <dbReference type="Proteomes" id="UP000824281"/>
    </source>
</evidence>
<keyword evidence="1" id="KW-0732">Signal</keyword>
<feature type="domain" description="DUF11" evidence="2">
    <location>
        <begin position="254"/>
        <end position="314"/>
    </location>
</feature>
<feature type="signal peptide" evidence="1">
    <location>
        <begin position="1"/>
        <end position="26"/>
    </location>
</feature>
<dbReference type="EMBL" id="CP081295">
    <property type="protein sequence ID" value="QZD88940.1"/>
    <property type="molecule type" value="Genomic_DNA"/>
</dbReference>
<organism evidence="3 4">
    <name type="scientific">Qipengyuania aurantiaca</name>
    <dbReference type="NCBI Taxonomy" id="2867233"/>
    <lineage>
        <taxon>Bacteria</taxon>
        <taxon>Pseudomonadati</taxon>
        <taxon>Pseudomonadota</taxon>
        <taxon>Alphaproteobacteria</taxon>
        <taxon>Sphingomonadales</taxon>
        <taxon>Erythrobacteraceae</taxon>
        <taxon>Qipengyuania</taxon>
    </lineage>
</organism>
<name>A0ABX8ZIU8_9SPHN</name>